<dbReference type="AlphaFoldDB" id="A0A2U8FPT5"/>
<evidence type="ECO:0000313" key="3">
    <source>
        <dbReference type="EMBL" id="AWI53071.1"/>
    </source>
</evidence>
<dbReference type="EMBL" id="CP029210">
    <property type="protein sequence ID" value="AWI53071.1"/>
    <property type="molecule type" value="Genomic_DNA"/>
</dbReference>
<keyword evidence="1" id="KW-1133">Transmembrane helix</keyword>
<feature type="signal peptide" evidence="2">
    <location>
        <begin position="1"/>
        <end position="23"/>
    </location>
</feature>
<name>A0A2U8FPT5_9BURK</name>
<dbReference type="RefSeq" id="WP_109035750.1">
    <property type="nucleotide sequence ID" value="NZ_CP029210.1"/>
</dbReference>
<feature type="chain" id="PRO_5015880162" evidence="2">
    <location>
        <begin position="24"/>
        <end position="60"/>
    </location>
</feature>
<keyword evidence="2" id="KW-0732">Signal</keyword>
<feature type="transmembrane region" description="Helical" evidence="1">
    <location>
        <begin position="33"/>
        <end position="56"/>
    </location>
</feature>
<keyword evidence="1" id="KW-0812">Transmembrane</keyword>
<evidence type="ECO:0000313" key="4">
    <source>
        <dbReference type="Proteomes" id="UP000244892"/>
    </source>
</evidence>
<dbReference type="Proteomes" id="UP000244892">
    <property type="component" value="Chromosome"/>
</dbReference>
<gene>
    <name evidence="3" type="ORF">DEH84_06220</name>
</gene>
<keyword evidence="4" id="KW-1185">Reference proteome</keyword>
<keyword evidence="1" id="KW-0472">Membrane</keyword>
<accession>A0A2U8FPT5</accession>
<dbReference type="OrthoDB" id="9156886at2"/>
<protein>
    <submittedName>
        <fullName evidence="3">Uncharacterized protein</fullName>
    </submittedName>
</protein>
<proteinExistence type="predicted"/>
<dbReference type="KEGG" id="aon:DEH84_06220"/>
<evidence type="ECO:0000256" key="1">
    <source>
        <dbReference type="SAM" id="Phobius"/>
    </source>
</evidence>
<sequence>MKHAIHTALTAFATGLTCLSAHAHEGHGMPGVAHWHSTDVLGFLAAAVAVGAAVWFKGRK</sequence>
<evidence type="ECO:0000256" key="2">
    <source>
        <dbReference type="SAM" id="SignalP"/>
    </source>
</evidence>
<organism evidence="3 4">
    <name type="scientific">Aquabacterium olei</name>
    <dbReference type="NCBI Taxonomy" id="1296669"/>
    <lineage>
        <taxon>Bacteria</taxon>
        <taxon>Pseudomonadati</taxon>
        <taxon>Pseudomonadota</taxon>
        <taxon>Betaproteobacteria</taxon>
        <taxon>Burkholderiales</taxon>
        <taxon>Aquabacterium</taxon>
    </lineage>
</organism>
<reference evidence="3 4" key="1">
    <citation type="submission" date="2018-05" db="EMBL/GenBank/DDBJ databases">
        <title>complete genome sequence of Aquabacterium olei NBRC 110486.</title>
        <authorList>
            <person name="Tang B."/>
            <person name="Chang J."/>
            <person name="Zhang L."/>
            <person name="Yang H."/>
        </authorList>
    </citation>
    <scope>NUCLEOTIDE SEQUENCE [LARGE SCALE GENOMIC DNA]</scope>
    <source>
        <strain evidence="3 4">NBRC 110486</strain>
    </source>
</reference>